<dbReference type="SFLD" id="SFLDS00005">
    <property type="entry name" value="Isoprenoid_Synthase_Type_I"/>
    <property type="match status" value="1"/>
</dbReference>
<comment type="similarity">
    <text evidence="2 6">Belongs to the terpene synthase family.</text>
</comment>
<accession>A0A8E2ANC1</accession>
<keyword evidence="8" id="KW-1185">Reference proteome</keyword>
<keyword evidence="3 6" id="KW-0479">Metal-binding</keyword>
<evidence type="ECO:0000256" key="1">
    <source>
        <dbReference type="ARBA" id="ARBA00001946"/>
    </source>
</evidence>
<dbReference type="PANTHER" id="PTHR35201:SF4">
    <property type="entry name" value="BETA-PINACENE SYNTHASE-RELATED"/>
    <property type="match status" value="1"/>
</dbReference>
<dbReference type="InterPro" id="IPR034686">
    <property type="entry name" value="Terpene_cyclase-like_2"/>
</dbReference>
<protein>
    <recommendedName>
        <fullName evidence="6">Terpene synthase</fullName>
        <ecNumber evidence="6">4.2.3.-</ecNumber>
    </recommendedName>
</protein>
<dbReference type="GO" id="GO:0008299">
    <property type="term" value="P:isoprenoid biosynthetic process"/>
    <property type="evidence" value="ECO:0007669"/>
    <property type="project" value="UniProtKB-ARBA"/>
</dbReference>
<dbReference type="InterPro" id="IPR008949">
    <property type="entry name" value="Isoprenoid_synthase_dom_sf"/>
</dbReference>
<evidence type="ECO:0000256" key="6">
    <source>
        <dbReference type="RuleBase" id="RU366034"/>
    </source>
</evidence>
<evidence type="ECO:0000256" key="2">
    <source>
        <dbReference type="ARBA" id="ARBA00006333"/>
    </source>
</evidence>
<keyword evidence="5 6" id="KW-0456">Lyase</keyword>
<dbReference type="PANTHER" id="PTHR35201">
    <property type="entry name" value="TERPENE SYNTHASE"/>
    <property type="match status" value="1"/>
</dbReference>
<dbReference type="SUPFAM" id="SSF48576">
    <property type="entry name" value="Terpenoid synthases"/>
    <property type="match status" value="1"/>
</dbReference>
<evidence type="ECO:0000313" key="8">
    <source>
        <dbReference type="Proteomes" id="UP000250043"/>
    </source>
</evidence>
<evidence type="ECO:0000313" key="7">
    <source>
        <dbReference type="EMBL" id="OCH87856.1"/>
    </source>
</evidence>
<dbReference type="GO" id="GO:0010333">
    <property type="term" value="F:terpene synthase activity"/>
    <property type="evidence" value="ECO:0007669"/>
    <property type="project" value="InterPro"/>
</dbReference>
<reference evidence="7 8" key="1">
    <citation type="submission" date="2016-07" db="EMBL/GenBank/DDBJ databases">
        <title>Draft genome of the white-rot fungus Obba rivulosa 3A-2.</title>
        <authorList>
            <consortium name="DOE Joint Genome Institute"/>
            <person name="Miettinen O."/>
            <person name="Riley R."/>
            <person name="Acob R."/>
            <person name="Barry K."/>
            <person name="Cullen D."/>
            <person name="De Vries R."/>
            <person name="Hainaut M."/>
            <person name="Hatakka A."/>
            <person name="Henrissat B."/>
            <person name="Hilden K."/>
            <person name="Kuo R."/>
            <person name="Labutti K."/>
            <person name="Lipzen A."/>
            <person name="Makela M.R."/>
            <person name="Sandor L."/>
            <person name="Spatafora J.W."/>
            <person name="Grigoriev I.V."/>
            <person name="Hibbett D.S."/>
        </authorList>
    </citation>
    <scope>NUCLEOTIDE SEQUENCE [LARGE SCALE GENOMIC DNA]</scope>
    <source>
        <strain evidence="7 8">3A-2</strain>
    </source>
</reference>
<evidence type="ECO:0000256" key="4">
    <source>
        <dbReference type="ARBA" id="ARBA00022842"/>
    </source>
</evidence>
<comment type="cofactor">
    <cofactor evidence="1 6">
        <name>Mg(2+)</name>
        <dbReference type="ChEBI" id="CHEBI:18420"/>
    </cofactor>
</comment>
<proteinExistence type="inferred from homology"/>
<dbReference type="SFLD" id="SFLDG01020">
    <property type="entry name" value="Terpene_Cyclase_Like_2"/>
    <property type="match status" value="1"/>
</dbReference>
<dbReference type="Gene3D" id="1.10.600.10">
    <property type="entry name" value="Farnesyl Diphosphate Synthase"/>
    <property type="match status" value="1"/>
</dbReference>
<dbReference type="OrthoDB" id="6486656at2759"/>
<evidence type="ECO:0000256" key="3">
    <source>
        <dbReference type="ARBA" id="ARBA00022723"/>
    </source>
</evidence>
<evidence type="ECO:0000256" key="5">
    <source>
        <dbReference type="ARBA" id="ARBA00023239"/>
    </source>
</evidence>
<dbReference type="EMBL" id="KV722471">
    <property type="protein sequence ID" value="OCH87856.1"/>
    <property type="molecule type" value="Genomic_DNA"/>
</dbReference>
<keyword evidence="4 6" id="KW-0460">Magnesium</keyword>
<dbReference type="Proteomes" id="UP000250043">
    <property type="component" value="Unassembled WGS sequence"/>
</dbReference>
<dbReference type="Pfam" id="PF19086">
    <property type="entry name" value="Terpene_syn_C_2"/>
    <property type="match status" value="1"/>
</dbReference>
<dbReference type="AlphaFoldDB" id="A0A8E2ANC1"/>
<dbReference type="GO" id="GO:0046872">
    <property type="term" value="F:metal ion binding"/>
    <property type="evidence" value="ECO:0007669"/>
    <property type="project" value="UniProtKB-KW"/>
</dbReference>
<dbReference type="EC" id="4.2.3.-" evidence="6"/>
<name>A0A8E2ANC1_9APHY</name>
<organism evidence="7 8">
    <name type="scientific">Obba rivulosa</name>
    <dbReference type="NCBI Taxonomy" id="1052685"/>
    <lineage>
        <taxon>Eukaryota</taxon>
        <taxon>Fungi</taxon>
        <taxon>Dikarya</taxon>
        <taxon>Basidiomycota</taxon>
        <taxon>Agaricomycotina</taxon>
        <taxon>Agaricomycetes</taxon>
        <taxon>Polyporales</taxon>
        <taxon>Gelatoporiaceae</taxon>
        <taxon>Obba</taxon>
    </lineage>
</organism>
<sequence>MSKPTTIHLPDTLAHWPWPRRLNPHYEEAKAASSAWTQSFQAFSSKAQRAFDLCDFNLLASLAFPLADEARCRTGCDLMNLFFVFDEYSDVADEGTVRQQADIIMDALRNPHKARPQGECIIGEITRQFWERAIKTASPSSQRRFIETFDAYTASVVQQAEDRTHSYIRSIDSYLAVRRDTIGAKPSFTVMEMDMDLPDEVLNDPVIMNLTLWCIDMLILGNDICSYNVEQARGDDGHNILTIAQHELITDLHGALKWVREYHDELAAKFMATVDKVPSFGSKLDPQVARYVDGLGNWVRANDQWSFESQRYFGTEGLEIMKHRTVTLLPKVSERPEAAQPPVLPILQSNVSRVAPFPVISYSEH</sequence>
<gene>
    <name evidence="7" type="ORF">OBBRIDRAFT_827480</name>
</gene>